<dbReference type="GO" id="GO:0009102">
    <property type="term" value="P:biotin biosynthetic process"/>
    <property type="evidence" value="ECO:0007669"/>
    <property type="project" value="TreeGrafter"/>
</dbReference>
<gene>
    <name evidence="3" type="ORF">HU200_047944</name>
</gene>
<dbReference type="InterPro" id="IPR015424">
    <property type="entry name" value="PyrdxlP-dep_Trfase"/>
</dbReference>
<dbReference type="SUPFAM" id="SSF53383">
    <property type="entry name" value="PLP-dependent transferases"/>
    <property type="match status" value="1"/>
</dbReference>
<protein>
    <submittedName>
        <fullName evidence="3">Uncharacterized protein</fullName>
    </submittedName>
</protein>
<evidence type="ECO:0000313" key="3">
    <source>
        <dbReference type="EMBL" id="KAF8674816.1"/>
    </source>
</evidence>
<dbReference type="OrthoDB" id="10263824at2759"/>
<dbReference type="GO" id="GO:0004758">
    <property type="term" value="F:serine C-palmitoyltransferase activity"/>
    <property type="evidence" value="ECO:0007669"/>
    <property type="project" value="UniProtKB-EC"/>
</dbReference>
<dbReference type="AlphaFoldDB" id="A0A835E9S0"/>
<dbReference type="EMBL" id="JACEFO010002193">
    <property type="protein sequence ID" value="KAF8674816.1"/>
    <property type="molecule type" value="Genomic_DNA"/>
</dbReference>
<comment type="cofactor">
    <cofactor evidence="1">
        <name>pyridoxal 5'-phosphate</name>
        <dbReference type="ChEBI" id="CHEBI:597326"/>
    </cofactor>
</comment>
<comment type="caution">
    <text evidence="3">The sequence shown here is derived from an EMBL/GenBank/DDBJ whole genome shotgun (WGS) entry which is preliminary data.</text>
</comment>
<evidence type="ECO:0000313" key="4">
    <source>
        <dbReference type="Proteomes" id="UP000636709"/>
    </source>
</evidence>
<evidence type="ECO:0000256" key="2">
    <source>
        <dbReference type="ARBA" id="ARBA00022679"/>
    </source>
</evidence>
<dbReference type="InterPro" id="IPR015421">
    <property type="entry name" value="PyrdxlP-dep_Trfase_major"/>
</dbReference>
<accession>A0A835E9S0</accession>
<organism evidence="3 4">
    <name type="scientific">Digitaria exilis</name>
    <dbReference type="NCBI Taxonomy" id="1010633"/>
    <lineage>
        <taxon>Eukaryota</taxon>
        <taxon>Viridiplantae</taxon>
        <taxon>Streptophyta</taxon>
        <taxon>Embryophyta</taxon>
        <taxon>Tracheophyta</taxon>
        <taxon>Spermatophyta</taxon>
        <taxon>Magnoliopsida</taxon>
        <taxon>Liliopsida</taxon>
        <taxon>Poales</taxon>
        <taxon>Poaceae</taxon>
        <taxon>PACMAD clade</taxon>
        <taxon>Panicoideae</taxon>
        <taxon>Panicodae</taxon>
        <taxon>Paniceae</taxon>
        <taxon>Anthephorinae</taxon>
        <taxon>Digitaria</taxon>
    </lineage>
</organism>
<dbReference type="InterPro" id="IPR050087">
    <property type="entry name" value="AON_synthase_class-II"/>
</dbReference>
<name>A0A835E9S0_9POAL</name>
<dbReference type="PANTHER" id="PTHR13693:SF89">
    <property type="entry name" value="OS01G0736400 PROTEIN"/>
    <property type="match status" value="1"/>
</dbReference>
<sequence length="84" mass="8900">MFALEFFKAHGTLLCGENGGGVPEMFGCENDIDVCLGSLSKGVGCQGGFVACRHLLRSGFLVQPTRPPVVPPNSSRFQILPFGS</sequence>
<proteinExistence type="predicted"/>
<dbReference type="Gene3D" id="3.40.640.10">
    <property type="entry name" value="Type I PLP-dependent aspartate aminotransferase-like (Major domain)"/>
    <property type="match status" value="1"/>
</dbReference>
<reference evidence="3" key="1">
    <citation type="submission" date="2020-07" db="EMBL/GenBank/DDBJ databases">
        <title>Genome sequence and genetic diversity analysis of an under-domesticated orphan crop, white fonio (Digitaria exilis).</title>
        <authorList>
            <person name="Bennetzen J.L."/>
            <person name="Chen S."/>
            <person name="Ma X."/>
            <person name="Wang X."/>
            <person name="Yssel A.E.J."/>
            <person name="Chaluvadi S.R."/>
            <person name="Johnson M."/>
            <person name="Gangashetty P."/>
            <person name="Hamidou F."/>
            <person name="Sanogo M.D."/>
            <person name="Zwaenepoel A."/>
            <person name="Wallace J."/>
            <person name="Van De Peer Y."/>
            <person name="Van Deynze A."/>
        </authorList>
    </citation>
    <scope>NUCLEOTIDE SEQUENCE</scope>
    <source>
        <tissue evidence="3">Leaves</tissue>
    </source>
</reference>
<keyword evidence="4" id="KW-1185">Reference proteome</keyword>
<keyword evidence="2" id="KW-0808">Transferase</keyword>
<dbReference type="PANTHER" id="PTHR13693">
    <property type="entry name" value="CLASS II AMINOTRANSFERASE/8-AMINO-7-OXONONANOATE SYNTHASE"/>
    <property type="match status" value="1"/>
</dbReference>
<evidence type="ECO:0000256" key="1">
    <source>
        <dbReference type="ARBA" id="ARBA00001933"/>
    </source>
</evidence>
<dbReference type="Proteomes" id="UP000636709">
    <property type="component" value="Unassembled WGS sequence"/>
</dbReference>